<sequence>MAGAAAVVAVLVLAAAHGALCGSSHVEFAGAVARDRSAPAPSSWHRGNSTAPALEGCGCEPTPPSWRFLNDKLRALYPVIQAFKQTITCDPLGVTATWTGTELCDSFFNGTTYYKGFYCDYPPDAPKNLTVASIDFNGFGLCAPSLAGFIDAFPDLALFHANSNNFSGDVPDLTHLQYFYELDLSNNNFSGAFPDSVVPLGGLLFLDVRFNRYAGAVPAPVFALTVEALFLNNNGFSGRIPDTFGSTGAQYLVVANNQFTGPIPRSIYNTSATLSEVLFLNNRLSGCLPYEVGLVEGLVVFDAGGNEITGPIPLSFGCLRDVEELNLAGNQLYGQVPDVVCLLARNGKLGNLSLSNNFFHSVGHHCMELVRSRVLDVRRNCILGFPDQRPPLECAAFYADPSKHCPFIPHIPCDLPGYKPPHPHAAAALPASASAAAAGAPAHPHQGHGGGN</sequence>
<organism evidence="6 7">
    <name type="scientific">Miscanthus lutarioriparius</name>
    <dbReference type="NCBI Taxonomy" id="422564"/>
    <lineage>
        <taxon>Eukaryota</taxon>
        <taxon>Viridiplantae</taxon>
        <taxon>Streptophyta</taxon>
        <taxon>Embryophyta</taxon>
        <taxon>Tracheophyta</taxon>
        <taxon>Spermatophyta</taxon>
        <taxon>Magnoliopsida</taxon>
        <taxon>Liliopsida</taxon>
        <taxon>Poales</taxon>
        <taxon>Poaceae</taxon>
        <taxon>PACMAD clade</taxon>
        <taxon>Panicoideae</taxon>
        <taxon>Andropogonodae</taxon>
        <taxon>Andropogoneae</taxon>
        <taxon>Saccharinae</taxon>
        <taxon>Miscanthus</taxon>
    </lineage>
</organism>
<keyword evidence="7" id="KW-1185">Reference proteome</keyword>
<dbReference type="GO" id="GO:0005576">
    <property type="term" value="C:extracellular region"/>
    <property type="evidence" value="ECO:0007669"/>
    <property type="project" value="UniProtKB-SubCell"/>
</dbReference>
<dbReference type="InterPro" id="IPR032675">
    <property type="entry name" value="LRR_dom_sf"/>
</dbReference>
<comment type="caution">
    <text evidence="6">The sequence shown here is derived from an EMBL/GenBank/DDBJ whole genome shotgun (WGS) entry which is preliminary data.</text>
</comment>
<feature type="signal peptide" evidence="5">
    <location>
        <begin position="1"/>
        <end position="21"/>
    </location>
</feature>
<name>A0A811QTL8_9POAL</name>
<feature type="chain" id="PRO_5032593401" evidence="5">
    <location>
        <begin position="22"/>
        <end position="452"/>
    </location>
</feature>
<keyword evidence="3 5" id="KW-0732">Signal</keyword>
<evidence type="ECO:0000256" key="2">
    <source>
        <dbReference type="ARBA" id="ARBA00022525"/>
    </source>
</evidence>
<evidence type="ECO:0000256" key="4">
    <source>
        <dbReference type="ARBA" id="ARBA00022737"/>
    </source>
</evidence>
<dbReference type="Gene3D" id="3.80.10.10">
    <property type="entry name" value="Ribonuclease Inhibitor"/>
    <property type="match status" value="1"/>
</dbReference>
<evidence type="ECO:0000256" key="5">
    <source>
        <dbReference type="SAM" id="SignalP"/>
    </source>
</evidence>
<dbReference type="OrthoDB" id="676979at2759"/>
<dbReference type="AlphaFoldDB" id="A0A811QTL8"/>
<keyword evidence="2" id="KW-0964">Secreted</keyword>
<evidence type="ECO:0000256" key="3">
    <source>
        <dbReference type="ARBA" id="ARBA00022729"/>
    </source>
</evidence>
<dbReference type="PANTHER" id="PTHR32093">
    <property type="entry name" value="LEUCINE-RICH REPEAT EXTENSIN-LIKE PROTEIN 3-RELATED"/>
    <property type="match status" value="1"/>
</dbReference>
<accession>A0A811QTL8</accession>
<keyword evidence="4" id="KW-0677">Repeat</keyword>
<evidence type="ECO:0000313" key="7">
    <source>
        <dbReference type="Proteomes" id="UP000604825"/>
    </source>
</evidence>
<proteinExistence type="predicted"/>
<dbReference type="Pfam" id="PF00560">
    <property type="entry name" value="LRR_1"/>
    <property type="match status" value="2"/>
</dbReference>
<dbReference type="SUPFAM" id="SSF52058">
    <property type="entry name" value="L domain-like"/>
    <property type="match status" value="1"/>
</dbReference>
<dbReference type="InterPro" id="IPR051582">
    <property type="entry name" value="LRR_extensin-like_regulator"/>
</dbReference>
<protein>
    <submittedName>
        <fullName evidence="6">Uncharacterized protein</fullName>
    </submittedName>
</protein>
<dbReference type="Proteomes" id="UP000604825">
    <property type="component" value="Unassembled WGS sequence"/>
</dbReference>
<dbReference type="EMBL" id="CAJGYO010000012">
    <property type="protein sequence ID" value="CAD6261822.1"/>
    <property type="molecule type" value="Genomic_DNA"/>
</dbReference>
<reference evidence="6" key="1">
    <citation type="submission" date="2020-10" db="EMBL/GenBank/DDBJ databases">
        <authorList>
            <person name="Han B."/>
            <person name="Lu T."/>
            <person name="Zhao Q."/>
            <person name="Huang X."/>
            <person name="Zhao Y."/>
        </authorList>
    </citation>
    <scope>NUCLEOTIDE SEQUENCE</scope>
</reference>
<evidence type="ECO:0000313" key="6">
    <source>
        <dbReference type="EMBL" id="CAD6261822.1"/>
    </source>
</evidence>
<evidence type="ECO:0000256" key="1">
    <source>
        <dbReference type="ARBA" id="ARBA00004613"/>
    </source>
</evidence>
<dbReference type="PANTHER" id="PTHR32093:SF128">
    <property type="entry name" value="LEUCINE-RICH REPEAT-CONTAINING N-TERMINAL PLANT-TYPE DOMAIN-CONTAINING PROTEIN"/>
    <property type="match status" value="1"/>
</dbReference>
<comment type="subcellular location">
    <subcellularLocation>
        <location evidence="1">Secreted</location>
    </subcellularLocation>
</comment>
<dbReference type="InterPro" id="IPR001611">
    <property type="entry name" value="Leu-rich_rpt"/>
</dbReference>
<gene>
    <name evidence="6" type="ORF">NCGR_LOCUS45208</name>
</gene>